<comment type="caution">
    <text evidence="2">The sequence shown here is derived from an EMBL/GenBank/DDBJ whole genome shotgun (WGS) entry which is preliminary data.</text>
</comment>
<sequence>MPQPGGGHQRGPVLDLGDGVGQPRPHLREPLLLQRVEPRLEPRPADPDVPGQEACGQPALHQRQRAAPRQACGERGDPGPLVPEVVQTPTGPEEVDGIVQVVEN</sequence>
<evidence type="ECO:0000313" key="3">
    <source>
        <dbReference type="Proteomes" id="UP000053669"/>
    </source>
</evidence>
<dbReference type="EMBL" id="LMWU01000041">
    <property type="protein sequence ID" value="KUN61207.1"/>
    <property type="molecule type" value="Genomic_DNA"/>
</dbReference>
<reference evidence="2 3" key="1">
    <citation type="submission" date="2015-10" db="EMBL/GenBank/DDBJ databases">
        <title>Draft genome sequence of Streptomyces canus DSM 40017, type strain for the species Streptomyces canus.</title>
        <authorList>
            <person name="Ruckert C."/>
            <person name="Winkler A."/>
            <person name="Kalinowski J."/>
            <person name="Kampfer P."/>
            <person name="Glaeser S."/>
        </authorList>
    </citation>
    <scope>NUCLEOTIDE SEQUENCE [LARGE SCALE GENOMIC DNA]</scope>
    <source>
        <strain evidence="2 3">DSM 40017</strain>
    </source>
</reference>
<dbReference type="AlphaFoldDB" id="A0A101RT15"/>
<evidence type="ECO:0000256" key="1">
    <source>
        <dbReference type="SAM" id="MobiDB-lite"/>
    </source>
</evidence>
<evidence type="ECO:0000313" key="2">
    <source>
        <dbReference type="EMBL" id="KUN61207.1"/>
    </source>
</evidence>
<accession>A0A101RT15</accession>
<dbReference type="Proteomes" id="UP000053669">
    <property type="component" value="Unassembled WGS sequence"/>
</dbReference>
<feature type="region of interest" description="Disordered" evidence="1">
    <location>
        <begin position="1"/>
        <end position="96"/>
    </location>
</feature>
<name>A0A101RT15_9ACTN</name>
<gene>
    <name evidence="2" type="ORF">AQJ46_35660</name>
</gene>
<organism evidence="2 3">
    <name type="scientific">Streptomyces canus</name>
    <dbReference type="NCBI Taxonomy" id="58343"/>
    <lineage>
        <taxon>Bacteria</taxon>
        <taxon>Bacillati</taxon>
        <taxon>Actinomycetota</taxon>
        <taxon>Actinomycetes</taxon>
        <taxon>Kitasatosporales</taxon>
        <taxon>Streptomycetaceae</taxon>
        <taxon>Streptomyces</taxon>
        <taxon>Streptomyces aurantiacus group</taxon>
    </lineage>
</organism>
<proteinExistence type="predicted"/>
<feature type="compositionally biased region" description="Basic and acidic residues" evidence="1">
    <location>
        <begin position="36"/>
        <end position="46"/>
    </location>
</feature>
<protein>
    <submittedName>
        <fullName evidence="2">Uncharacterized protein</fullName>
    </submittedName>
</protein>